<dbReference type="EMBL" id="WHUG01000001">
    <property type="protein sequence ID" value="MQA37086.1"/>
    <property type="molecule type" value="Genomic_DNA"/>
</dbReference>
<protein>
    <recommendedName>
        <fullName evidence="2">Bulb-type lectin domain-containing protein</fullName>
    </recommendedName>
</protein>
<dbReference type="Proteomes" id="UP000440498">
    <property type="component" value="Unassembled WGS sequence"/>
</dbReference>
<dbReference type="SUPFAM" id="SSF51110">
    <property type="entry name" value="alpha-D-mannose-specific plant lectins"/>
    <property type="match status" value="1"/>
</dbReference>
<dbReference type="InterPro" id="IPR001480">
    <property type="entry name" value="Bulb-type_lectin_dom"/>
</dbReference>
<proteinExistence type="predicted"/>
<sequence>MLIYISQINPQKIGKIMASTLSQSFKPLRVAAALLACSVALQASAAHSYTDKLVAGETLQANESIKPIDNNLVYLVMQGDGNLVLYRRSDNVPLWHANSWGHPGATTVMQGDGNLVVYGPNNEVLFHTNTWNNPGSYLHLLSSGNLVVKSANNTVLWASNTSVQPVPTYSTPSYQPTYWNDNGTAQHNNNCYNYANNKRTDTFAQPGRAHGVSGYPMTGSAVYNAAVADGLVPTTASGTSPDGKTKIALVVAPGYDYHWYRQDSDGRWTHKPGQTRATDVDNSGVTISNPETANRGVYTQFVGYFFTPSDAVQGQGKADIR</sequence>
<evidence type="ECO:0000313" key="3">
    <source>
        <dbReference type="EMBL" id="MQA37086.1"/>
    </source>
</evidence>
<feature type="domain" description="Bulb-type lectin" evidence="2">
    <location>
        <begin position="50"/>
        <end position="161"/>
    </location>
</feature>
<dbReference type="SMART" id="SM00108">
    <property type="entry name" value="B_lectin"/>
    <property type="match status" value="1"/>
</dbReference>
<dbReference type="AlphaFoldDB" id="A0A6A7MVD0"/>
<comment type="caution">
    <text evidence="3">The sequence shown here is derived from an EMBL/GenBank/DDBJ whole genome shotgun (WGS) entry which is preliminary data.</text>
</comment>
<dbReference type="PROSITE" id="PS50927">
    <property type="entry name" value="BULB_LECTIN"/>
    <property type="match status" value="1"/>
</dbReference>
<name>A0A6A7MVD0_9BURK</name>
<dbReference type="Gene3D" id="2.90.10.10">
    <property type="entry name" value="Bulb-type lectin domain"/>
    <property type="match status" value="2"/>
</dbReference>
<dbReference type="CDD" id="cd00028">
    <property type="entry name" value="B_lectin"/>
    <property type="match status" value="1"/>
</dbReference>
<evidence type="ECO:0000259" key="2">
    <source>
        <dbReference type="PROSITE" id="PS50927"/>
    </source>
</evidence>
<gene>
    <name evidence="3" type="ORF">GEV02_02895</name>
</gene>
<evidence type="ECO:0000313" key="4">
    <source>
        <dbReference type="Proteomes" id="UP000440498"/>
    </source>
</evidence>
<dbReference type="InterPro" id="IPR036426">
    <property type="entry name" value="Bulb-type_lectin_dom_sf"/>
</dbReference>
<keyword evidence="4" id="KW-1185">Reference proteome</keyword>
<keyword evidence="1" id="KW-0732">Signal</keyword>
<reference evidence="3 4" key="1">
    <citation type="submission" date="2019-10" db="EMBL/GenBank/DDBJ databases">
        <title>Two novel species isolated from a subtropical stream in China.</title>
        <authorList>
            <person name="Lu H."/>
        </authorList>
    </citation>
    <scope>NUCLEOTIDE SEQUENCE [LARGE SCALE GENOMIC DNA]</scope>
    <source>
        <strain evidence="3 4">FT29W</strain>
    </source>
</reference>
<accession>A0A6A7MVD0</accession>
<feature type="chain" id="PRO_5025418544" description="Bulb-type lectin domain-containing protein" evidence="1">
    <location>
        <begin position="46"/>
        <end position="321"/>
    </location>
</feature>
<feature type="signal peptide" evidence="1">
    <location>
        <begin position="1"/>
        <end position="45"/>
    </location>
</feature>
<organism evidence="3 4">
    <name type="scientific">Rugamonas aquatica</name>
    <dbReference type="NCBI Taxonomy" id="2743357"/>
    <lineage>
        <taxon>Bacteria</taxon>
        <taxon>Pseudomonadati</taxon>
        <taxon>Pseudomonadota</taxon>
        <taxon>Betaproteobacteria</taxon>
        <taxon>Burkholderiales</taxon>
        <taxon>Oxalobacteraceae</taxon>
        <taxon>Telluria group</taxon>
        <taxon>Rugamonas</taxon>
    </lineage>
</organism>
<evidence type="ECO:0000256" key="1">
    <source>
        <dbReference type="SAM" id="SignalP"/>
    </source>
</evidence>